<keyword evidence="3" id="KW-0812">Transmembrane</keyword>
<sequence>MEAAVRSCFPALNRPGRNPLSGGLAAHAFARSPLKQEKTILSETLYSWQNAIRNNISGADEDDELPLRSELFSAAQMAAHGKHLAARHQLSKRGGPDRLLARLTENAEVIAGTCAELTAAIKAGRQITPASEWLLDNFYLIEEQIRTARRHLPKNYSRELPRLSNDEAGGNPRVYQIALEIISHGDGRVDPESLARFVDAYQDSAPLKLGELWAIPIMLRIALIENLRRVAARVYDNRTQRDRANTWADQMSETAEKNPSDLILLVADMARSGQPMSSGFVAELARRLQGQSSALTLALQWVTTRLADMGLTIEQQIQSEIQQQAADQVSISNSIGSLRFLGTMDWREFVETMSAVEQTLRCDPADTYGKMDFATRDNYRHIIEQLAKRCSFTELQVAEQALELAQANRAPAQGGLDMRTRHIGYYLVGSGLPALEKRLQVRAAPGAALATVGRAAPLAVYLGAILLFTALFTATVTLTAWRGGLEGVLLVLLAVMAAIGSSQLALALVNFMATQLTHPHPLPRMDFKDGIPDDARAMVVVPTLIYSADNVAALCEALEVRYLANRDPGLRFCLLTDFADAPAEVMPEDAELVALAGAAIAQLNAKYHDPESPSPVGVPMLDGVPDIDMQPAPFLLLHRPRVWSEGERAWIGHERKRGKLADLNAFLRGGARDRFSAVVGDTDGLLNIRYVITLDTDTQLPRDSARQFVATMAHPLNQPKLDASGRRVIEGYGILQPRVTASLPSENSSRYERLCGGEAGIDPYTRTVSDVYQDVFYEGSFIGKGIYDVDTFERLLGDRLPDNQILSHDLLEGCYLRAGLLSDAQLYETYPPRYSDDVSRRHRWIRGDWQLAGWLLPRVPGFNGKREPNPLSALSRWKLFDNLRRSLVAPVLTVLLLLCWAMLPSPWFWSAAILAVIFLPTFVNALFGLIEKPHDMDWGQHMAGGLSSLRVMFAHAVLQTAFLPYEAWFSLDAIVRTGWRMLASHRRLLEWRPSNLARSSTDMETNWKRMWFSPALAVGGALMLSYFNPGALFAAAPVLLLWFMAPVIAWWISLPTERDAAELSAQQTLFLHTLGRKTWGFFEDFVGAEDNWLPPDNMQEHPAWVVAHRTSPTNIGMSLLANLTAWDFGFATLDQVLSRTGATFATMARMERHHGHFYNWYDTLTLAPLQPMYVSAVDSGNLAGHLLTLAPGLSALADQPISSAQTLHGIAITLEVVDQYAGGASPEAVAAIATMRSLLAERMREARTLPGLADALAQLSKAADALLEAAAVGEPLLQSWTEKLAEQCRSAHAELLELAPWMRSAQEYVVDSSLTRIPTLRELAAFALVGSPGSDLAPAERARQHTLTQLVAEGAAAAQRRLLQIADLAEQSRQFADMDFGFLYNTTTNLLAIGYNVTDRRLDASYYDLLASEVRLASFVGIAQGQFPQEHWFALGRQLCIVGGEQLLLSWSGSMFEYLMPLLVMPTYQNTLLDQTYKAIIKAQVDYSKQRGVPWGISESGYNTVDANLNYQYRAFGVPGTGMKRGLADDLVIAPYATMMGLMVDAEAACENLERMAGLGFMGKYGFYEAIDYTTARLPRGQEFAVVRSFMAHHQGMGFLSLSYLLHDRPMQRRFESDPLFQATMLVLQERVPKSSAFHSHTADLAAMRSPVAETAMPMRIITSASTAQPEVQLLSNGRYHVMITAAGGSYSRWKDLAVTRWREDATADNWGNFCYVRDVDSGQFWSTTFQPTLIEPKKYEVIFSEGRAEFRRHDRGLDLYTEIVVSPEDDIEMRRTRITNKSQVVRTIEFTSYAEVVMAPAAADAAHPAFSKLFVQTEILRNENAILCTRRPRAKDEHSPWMLNLMTVHDGVLLDASFETSRADFIGRANSTVAPRALLEPQALGGGEGSVLDPVVAIRYKLTLQPDQVVVLDVVTGMTETREAALHLIDKYQDRHLADRVFELAWTHSQVILRQLNATESDAQLYSRLASSIIYPNAAMRADASILIRNHRGQSGLWAYAISGDLPIVLMQIKDPANIDLARQMVQAHAYWRLKGLVVDLVIWYEDNSGYRQALHDQIMGLIASGIDAQAIDRPGGIFVRLLDQISNEDRVLMQSVARAIVSDARGSLADQIKRATPVQPKLPLAVFEARPEAYQLQGDVAVSRAPDLILDNGIGGFSADGREYVIRTDAGSRTPAPWVNVLANPSFGSVVSESGQAYTWSENAHEFRLTPWDNDPVSDRGGEAFYIRDEATGRFWSPTALPVRAEGEYLTRHGFGYSVFEHDEQAIHSELTTFVALDAPIKYSVVKLRNDSTVPRKLSVTGYVEWVLGDLRSKSTMHVVTEIDALTGGLFARNAYNTEFSGRVGFFQVEAQNKTMTADRNEFIGRNRNLANPAAMGRARLSGKVGAGLDPCAAIQVMIELQPGQERELVFMLGVGGRRNADAAGMVQRYNGSAAAAAALEMVREHWNTTLGAVQIETPEPMVDVIANGWLMYQTIACRMWARSGYYQSGGAFGFRDQLQDAMAMIHTQPQILREHLLLCAAHQFVEGDVQHWWHPPSDRGVRTHCSDDYLWLPLATHRYVIGTGDASVLTEPAPFLEGRMLAPEEESYYDMPGHSHQNADLYEHCVRAIKRGLRFGEHGLPLIGTCDWNDGMDRVGNEGKGESVWLAWFLYDVLTKFAEVAVLHDDPAFADSCHNEAKQLALNVEAHAWDGKWYRRAYFDDGTPLGSSTNDECQIDSISQSWGVLSGAANPERVASAMAAVDQRLVRRDFGLVQLLDPPFDKGVLNPGYIRGYVPGVRENGGQYTHAAIWTAMAFARMGDSAKAWELLRMINPVEHGSTAQAAALYKVEPYVVAADVYAVSPHIGRGGWSWYTGSSGWMYRLIVESLLGLNLAGDRLTIAPHLPDTWDTFRMQYRYRTANYAITVIAGASAALSVDGVAQQGNAVTLVDDGRDHVVQLTVARPVIVAH</sequence>
<dbReference type="Gene3D" id="2.60.420.10">
    <property type="entry name" value="Maltose phosphorylase, domain 3"/>
    <property type="match status" value="1"/>
</dbReference>
<keyword evidence="8" id="KW-1185">Reference proteome</keyword>
<dbReference type="SMART" id="SM01068">
    <property type="entry name" value="CBM_X"/>
    <property type="match status" value="2"/>
</dbReference>
<dbReference type="EMBL" id="PDOC01000019">
    <property type="protein sequence ID" value="PIL42873.1"/>
    <property type="molecule type" value="Genomic_DNA"/>
</dbReference>
<dbReference type="InterPro" id="IPR012341">
    <property type="entry name" value="6hp_glycosidase-like_sf"/>
</dbReference>
<keyword evidence="3" id="KW-1133">Transmembrane helix</keyword>
<dbReference type="SUPFAM" id="SSF74650">
    <property type="entry name" value="Galactose mutarotase-like"/>
    <property type="match status" value="2"/>
</dbReference>
<evidence type="ECO:0000259" key="4">
    <source>
        <dbReference type="Pfam" id="PF06165"/>
    </source>
</evidence>
<name>A0A2G8TA76_9BURK</name>
<feature type="transmembrane region" description="Helical" evidence="3">
    <location>
        <begin position="1010"/>
        <end position="1027"/>
    </location>
</feature>
<evidence type="ECO:0000259" key="6">
    <source>
        <dbReference type="Pfam" id="PF17167"/>
    </source>
</evidence>
<feature type="transmembrane region" description="Helical" evidence="3">
    <location>
        <begin position="1032"/>
        <end position="1052"/>
    </location>
</feature>
<keyword evidence="3" id="KW-0472">Membrane</keyword>
<proteinExistence type="predicted"/>
<feature type="domain" description="Glycosyl hydrolase 94 supersandwich" evidence="4">
    <location>
        <begin position="2164"/>
        <end position="2433"/>
    </location>
</feature>
<dbReference type="InterPro" id="IPR011013">
    <property type="entry name" value="Gal_mutarotase_sf_dom"/>
</dbReference>
<feature type="transmembrane region" description="Helical" evidence="3">
    <location>
        <begin position="458"/>
        <end position="481"/>
    </location>
</feature>
<evidence type="ECO:0000256" key="3">
    <source>
        <dbReference type="SAM" id="Phobius"/>
    </source>
</evidence>
<feature type="transmembrane region" description="Helical" evidence="3">
    <location>
        <begin position="487"/>
        <end position="509"/>
    </location>
</feature>
<feature type="domain" description="Glycoamylase-like" evidence="5">
    <location>
        <begin position="1406"/>
        <end position="1605"/>
    </location>
</feature>
<dbReference type="Pfam" id="PF06165">
    <property type="entry name" value="GH94_b-supersand"/>
    <property type="match status" value="2"/>
</dbReference>
<dbReference type="Gene3D" id="1.50.10.10">
    <property type="match status" value="1"/>
</dbReference>
<evidence type="ECO:0000259" key="5">
    <source>
        <dbReference type="Pfam" id="PF10091"/>
    </source>
</evidence>
<dbReference type="PANTHER" id="PTHR37469">
    <property type="entry name" value="CELLOBIONIC ACID PHOSPHORYLASE-RELATED"/>
    <property type="match status" value="1"/>
</dbReference>
<feature type="transmembrane region" description="Helical" evidence="3">
    <location>
        <begin position="909"/>
        <end position="930"/>
    </location>
</feature>
<dbReference type="InterPro" id="IPR052047">
    <property type="entry name" value="GH94_Enzymes"/>
</dbReference>
<dbReference type="Gene3D" id="2.70.98.40">
    <property type="entry name" value="Glycoside hydrolase, family 65, N-terminal domain"/>
    <property type="match status" value="2"/>
</dbReference>
<dbReference type="GO" id="GO:0005975">
    <property type="term" value="P:carbohydrate metabolic process"/>
    <property type="evidence" value="ECO:0007669"/>
    <property type="project" value="InterPro"/>
</dbReference>
<dbReference type="GO" id="GO:0016757">
    <property type="term" value="F:glycosyltransferase activity"/>
    <property type="evidence" value="ECO:0007669"/>
    <property type="project" value="UniProtKB-KW"/>
</dbReference>
<dbReference type="Proteomes" id="UP000230390">
    <property type="component" value="Unassembled WGS sequence"/>
</dbReference>
<dbReference type="InterPro" id="IPR037824">
    <property type="entry name" value="GH94N_2_NdvB"/>
</dbReference>
<dbReference type="PANTHER" id="PTHR37469:SF2">
    <property type="entry name" value="CELLOBIONIC ACID PHOSPHORYLASE"/>
    <property type="match status" value="1"/>
</dbReference>
<dbReference type="SUPFAM" id="SSF48208">
    <property type="entry name" value="Six-hairpin glycosidases"/>
    <property type="match status" value="1"/>
</dbReference>
<dbReference type="InterPro" id="IPR010383">
    <property type="entry name" value="Glyco_hydrolase_94_b-supersand"/>
</dbReference>
<evidence type="ECO:0000256" key="2">
    <source>
        <dbReference type="ARBA" id="ARBA00022679"/>
    </source>
</evidence>
<reference evidence="7 8" key="1">
    <citation type="submission" date="2017-10" db="EMBL/GenBank/DDBJ databases">
        <title>Massilia psychrophilum sp. nov., a novel purple-pigmented bacterium isolated from Tianshan glacier, Xinjiang Municipality, China.</title>
        <authorList>
            <person name="Wang H."/>
        </authorList>
    </citation>
    <scope>NUCLEOTIDE SEQUENCE [LARGE SCALE GENOMIC DNA]</scope>
    <source>
        <strain evidence="7 8">JCM 30074</strain>
    </source>
</reference>
<gene>
    <name evidence="7" type="ORF">CR105_21850</name>
</gene>
<evidence type="ECO:0000313" key="8">
    <source>
        <dbReference type="Proteomes" id="UP000230390"/>
    </source>
</evidence>
<dbReference type="InterPro" id="IPR019282">
    <property type="entry name" value="Glycoamylase-like_cons_dom"/>
</dbReference>
<organism evidence="7 8">
    <name type="scientific">Massilia eurypsychrophila</name>
    <dbReference type="NCBI Taxonomy" id="1485217"/>
    <lineage>
        <taxon>Bacteria</taxon>
        <taxon>Pseudomonadati</taxon>
        <taxon>Pseudomonadota</taxon>
        <taxon>Betaproteobacteria</taxon>
        <taxon>Burkholderiales</taxon>
        <taxon>Oxalobacteraceae</taxon>
        <taxon>Telluria group</taxon>
        <taxon>Massilia</taxon>
    </lineage>
</organism>
<feature type="transmembrane region" description="Helical" evidence="3">
    <location>
        <begin position="886"/>
        <end position="903"/>
    </location>
</feature>
<dbReference type="Gene3D" id="1.50.10.140">
    <property type="match status" value="2"/>
</dbReference>
<keyword evidence="1" id="KW-0328">Glycosyltransferase</keyword>
<comment type="caution">
    <text evidence="7">The sequence shown here is derived from an EMBL/GenBank/DDBJ whole genome shotgun (WGS) entry which is preliminary data.</text>
</comment>
<feature type="domain" description="Glycosyl hydrolase 94 supersandwich" evidence="4">
    <location>
        <begin position="1659"/>
        <end position="1935"/>
    </location>
</feature>
<evidence type="ECO:0000313" key="7">
    <source>
        <dbReference type="EMBL" id="PIL42873.1"/>
    </source>
</evidence>
<dbReference type="Pfam" id="PF17167">
    <property type="entry name" value="Glyco_hydro_94"/>
    <property type="match status" value="1"/>
</dbReference>
<protein>
    <submittedName>
        <fullName evidence="7">Cyclic beta 1-2 glucan synthetase</fullName>
    </submittedName>
</protein>
<accession>A0A2G8TA76</accession>
<dbReference type="CDD" id="cd11753">
    <property type="entry name" value="GH94N_ChvB_NdvB_2_like"/>
    <property type="match status" value="1"/>
</dbReference>
<feature type="domain" description="Glycosyl hydrolase 94 catalytic" evidence="6">
    <location>
        <begin position="2448"/>
        <end position="2872"/>
    </location>
</feature>
<dbReference type="CDD" id="cd11756">
    <property type="entry name" value="GH94N_ChvB_NdvB_1_like"/>
    <property type="match status" value="1"/>
</dbReference>
<dbReference type="InterPro" id="IPR037820">
    <property type="entry name" value="GH94N_NdvB"/>
</dbReference>
<evidence type="ECO:0000256" key="1">
    <source>
        <dbReference type="ARBA" id="ARBA00022676"/>
    </source>
</evidence>
<keyword evidence="2" id="KW-0808">Transferase</keyword>
<dbReference type="InterPro" id="IPR008928">
    <property type="entry name" value="6-hairpin_glycosidase_sf"/>
</dbReference>
<dbReference type="InterPro" id="IPR033432">
    <property type="entry name" value="GH94_catalytic"/>
</dbReference>
<dbReference type="OrthoDB" id="9769991at2"/>
<dbReference type="GO" id="GO:0030246">
    <property type="term" value="F:carbohydrate binding"/>
    <property type="evidence" value="ECO:0007669"/>
    <property type="project" value="InterPro"/>
</dbReference>
<dbReference type="Pfam" id="PF10091">
    <property type="entry name" value="Glycoamylase"/>
    <property type="match status" value="1"/>
</dbReference>
<dbReference type="InterPro" id="IPR037018">
    <property type="entry name" value="GH65_N"/>
</dbReference>